<keyword evidence="2" id="KW-0472">Membrane</keyword>
<feature type="compositionally biased region" description="Gly residues" evidence="1">
    <location>
        <begin position="295"/>
        <end position="305"/>
    </location>
</feature>
<dbReference type="Proteomes" id="UP000243797">
    <property type="component" value="Unassembled WGS sequence"/>
</dbReference>
<keyword evidence="4" id="KW-1185">Reference proteome</keyword>
<feature type="region of interest" description="Disordered" evidence="1">
    <location>
        <begin position="611"/>
        <end position="633"/>
    </location>
</feature>
<evidence type="ECO:0000313" key="4">
    <source>
        <dbReference type="Proteomes" id="UP000243797"/>
    </source>
</evidence>
<sequence>MATNSLSTWSFSNISTPSPTCGPCTWLVVGPAYGSWTTRTDIPPLATTHVTVDLSTNATKTSLQCNRDVFSSYWTPYPTFGPYGYGLDNSTCGLQARILKVADKGQGIATGTVTAPQGYLDLGINLFVRGAISTAAPNGATSCLSNDYISLSSRPPLYTGRIFPTNVTLTANFGSTTKTVSTELVYRLPDLTDYYPGQGAVQQCTLVKFDAVPNTFTDANYLTVTTTVRNGVTEAPVFQPIIQPPATYSPITQPKPNVESPPQAAPAQPDQARPGEAEITKLLPQITAIIDAGGSSSGSGNGQGADSGSAGSVVLPADSVGGSENGKGVSESSDVGSSGSSDSSASSEGSSVGSGGLGAVIGGLISGIISGNVGGSLGAAGGTSSSDSGNAAGAVIISRPEDGASSGAGSSGGTLSAGTQLGPNRVLQPITAVMTTQPAVYINGRVIAAGDTPVTIDGRPLSLDAAGLTATWGGISVPIAQLAALIGPGTTVSTTSFLVYKGQTLVPGGSPLTITSKGITQVLSMAAPTAPGASPSLVVLSQTGRKVDDIAKLIMLGLQAAGATNSKSSANDVLDNSDPLAAPWLVSAALAKQKSTARLAKAVSTSSLVSSDAASRSDAGPTGPSGGASEPKGVASTARVPLAMGIVLLAFVAGLVII</sequence>
<evidence type="ECO:0000256" key="1">
    <source>
        <dbReference type="SAM" id="MobiDB-lite"/>
    </source>
</evidence>
<reference evidence="3 4" key="1">
    <citation type="submission" date="2017-06" db="EMBL/GenBank/DDBJ databases">
        <title>Draft genome sequence of a variant of Elsinoe murrayae.</title>
        <authorList>
            <person name="Cheng Q."/>
        </authorList>
    </citation>
    <scope>NUCLEOTIDE SEQUENCE [LARGE SCALE GENOMIC DNA]</scope>
    <source>
        <strain evidence="3 4">CQ-2017a</strain>
    </source>
</reference>
<evidence type="ECO:0000256" key="2">
    <source>
        <dbReference type="SAM" id="Phobius"/>
    </source>
</evidence>
<dbReference type="InParanoid" id="A0A2K1QID9"/>
<keyword evidence="2" id="KW-0812">Transmembrane</keyword>
<organism evidence="3 4">
    <name type="scientific">Sphaceloma murrayae</name>
    <dbReference type="NCBI Taxonomy" id="2082308"/>
    <lineage>
        <taxon>Eukaryota</taxon>
        <taxon>Fungi</taxon>
        <taxon>Dikarya</taxon>
        <taxon>Ascomycota</taxon>
        <taxon>Pezizomycotina</taxon>
        <taxon>Dothideomycetes</taxon>
        <taxon>Dothideomycetidae</taxon>
        <taxon>Myriangiales</taxon>
        <taxon>Elsinoaceae</taxon>
        <taxon>Sphaceloma</taxon>
    </lineage>
</organism>
<accession>A0A2K1QID9</accession>
<protein>
    <submittedName>
        <fullName evidence="3">Uncharacterized protein</fullName>
    </submittedName>
</protein>
<feature type="compositionally biased region" description="Low complexity" evidence="1">
    <location>
        <begin position="403"/>
        <end position="421"/>
    </location>
</feature>
<feature type="compositionally biased region" description="Low complexity" evidence="1">
    <location>
        <begin position="328"/>
        <end position="351"/>
    </location>
</feature>
<dbReference type="EMBL" id="NKHZ01000082">
    <property type="protein sequence ID" value="PNS14613.1"/>
    <property type="molecule type" value="Genomic_DNA"/>
</dbReference>
<name>A0A2K1QID9_9PEZI</name>
<feature type="compositionally biased region" description="Low complexity" evidence="1">
    <location>
        <begin position="261"/>
        <end position="272"/>
    </location>
</feature>
<proteinExistence type="predicted"/>
<feature type="region of interest" description="Disordered" evidence="1">
    <location>
        <begin position="400"/>
        <end position="421"/>
    </location>
</feature>
<dbReference type="STRING" id="2082308.A0A2K1QID9"/>
<feature type="region of interest" description="Disordered" evidence="1">
    <location>
        <begin position="291"/>
        <end position="352"/>
    </location>
</feature>
<keyword evidence="2" id="KW-1133">Transmembrane helix</keyword>
<dbReference type="OrthoDB" id="3642826at2759"/>
<gene>
    <name evidence="3" type="ORF">CAC42_1635</name>
</gene>
<feature type="region of interest" description="Disordered" evidence="1">
    <location>
        <begin position="244"/>
        <end position="274"/>
    </location>
</feature>
<dbReference type="AlphaFoldDB" id="A0A2K1QID9"/>
<feature type="transmembrane region" description="Helical" evidence="2">
    <location>
        <begin position="640"/>
        <end position="657"/>
    </location>
</feature>
<evidence type="ECO:0000313" key="3">
    <source>
        <dbReference type="EMBL" id="PNS14613.1"/>
    </source>
</evidence>
<comment type="caution">
    <text evidence="3">The sequence shown here is derived from an EMBL/GenBank/DDBJ whole genome shotgun (WGS) entry which is preliminary data.</text>
</comment>